<feature type="transmembrane region" description="Helical" evidence="11">
    <location>
        <begin position="224"/>
        <end position="242"/>
    </location>
</feature>
<name>A0AAW1I4U3_SAPOF</name>
<dbReference type="GO" id="GO:0050982">
    <property type="term" value="P:detection of mechanical stimulus"/>
    <property type="evidence" value="ECO:0007669"/>
    <property type="project" value="UniProtKB-ARBA"/>
</dbReference>
<keyword evidence="3" id="KW-0813">Transport</keyword>
<feature type="transmembrane region" description="Helical" evidence="11">
    <location>
        <begin position="180"/>
        <end position="203"/>
    </location>
</feature>
<dbReference type="InterPro" id="IPR023408">
    <property type="entry name" value="MscS_beta-dom_sf"/>
</dbReference>
<dbReference type="GO" id="GO:0005886">
    <property type="term" value="C:plasma membrane"/>
    <property type="evidence" value="ECO:0007669"/>
    <property type="project" value="UniProtKB-UniRule"/>
</dbReference>
<keyword evidence="14" id="KW-1185">Reference proteome</keyword>
<dbReference type="Gene3D" id="2.30.30.60">
    <property type="match status" value="1"/>
</dbReference>
<feature type="region of interest" description="Disordered" evidence="10">
    <location>
        <begin position="1"/>
        <end position="57"/>
    </location>
</feature>
<comment type="similarity">
    <text evidence="2 9">Belongs to the MscS (TC 1.A.23) family.</text>
</comment>
<reference evidence="13" key="1">
    <citation type="submission" date="2024-03" db="EMBL/GenBank/DDBJ databases">
        <title>WGS assembly of Saponaria officinalis var. Norfolk2.</title>
        <authorList>
            <person name="Jenkins J."/>
            <person name="Shu S."/>
            <person name="Grimwood J."/>
            <person name="Barry K."/>
            <person name="Goodstein D."/>
            <person name="Schmutz J."/>
            <person name="Leebens-Mack J."/>
            <person name="Osbourn A."/>
        </authorList>
    </citation>
    <scope>NUCLEOTIDE SEQUENCE [LARGE SCALE GENOMIC DNA]</scope>
    <source>
        <strain evidence="13">JIC</strain>
    </source>
</reference>
<keyword evidence="6" id="KW-0406">Ion transport</keyword>
<evidence type="ECO:0000256" key="1">
    <source>
        <dbReference type="ARBA" id="ARBA00004141"/>
    </source>
</evidence>
<evidence type="ECO:0000256" key="11">
    <source>
        <dbReference type="SAM" id="Phobius"/>
    </source>
</evidence>
<dbReference type="SUPFAM" id="SSF50182">
    <property type="entry name" value="Sm-like ribonucleoproteins"/>
    <property type="match status" value="1"/>
</dbReference>
<comment type="subcellular location">
    <subcellularLocation>
        <location evidence="1">Membrane</location>
        <topology evidence="1">Multi-pass membrane protein</topology>
    </subcellularLocation>
</comment>
<evidence type="ECO:0000256" key="9">
    <source>
        <dbReference type="PIRNR" id="PIRNR017209"/>
    </source>
</evidence>
<evidence type="ECO:0000256" key="7">
    <source>
        <dbReference type="ARBA" id="ARBA00023136"/>
    </source>
</evidence>
<evidence type="ECO:0000256" key="4">
    <source>
        <dbReference type="ARBA" id="ARBA00022692"/>
    </source>
</evidence>
<feature type="transmembrane region" description="Helical" evidence="11">
    <location>
        <begin position="254"/>
        <end position="274"/>
    </location>
</feature>
<keyword evidence="5 11" id="KW-1133">Transmembrane helix</keyword>
<dbReference type="Proteomes" id="UP001443914">
    <property type="component" value="Unassembled WGS sequence"/>
</dbReference>
<keyword evidence="4 11" id="KW-0812">Transmembrane</keyword>
<dbReference type="PANTHER" id="PTHR31618">
    <property type="entry name" value="MECHANOSENSITIVE ION CHANNEL PROTEIN 5"/>
    <property type="match status" value="1"/>
</dbReference>
<dbReference type="PIRSF" id="PIRSF017209">
    <property type="entry name" value="Memb_At2g17000_prd"/>
    <property type="match status" value="1"/>
</dbReference>
<dbReference type="InterPro" id="IPR010920">
    <property type="entry name" value="LSM_dom_sf"/>
</dbReference>
<dbReference type="InterPro" id="IPR016688">
    <property type="entry name" value="MscS-like_plants/fungi"/>
</dbReference>
<dbReference type="InterPro" id="IPR006685">
    <property type="entry name" value="MscS_channel_2nd"/>
</dbReference>
<proteinExistence type="inferred from homology"/>
<feature type="compositionally biased region" description="Polar residues" evidence="10">
    <location>
        <begin position="16"/>
        <end position="25"/>
    </location>
</feature>
<evidence type="ECO:0000313" key="13">
    <source>
        <dbReference type="EMBL" id="KAK9683908.1"/>
    </source>
</evidence>
<evidence type="ECO:0000256" key="6">
    <source>
        <dbReference type="ARBA" id="ARBA00023065"/>
    </source>
</evidence>
<keyword evidence="7 9" id="KW-0472">Membrane</keyword>
<evidence type="ECO:0000313" key="14">
    <source>
        <dbReference type="Proteomes" id="UP001443914"/>
    </source>
</evidence>
<evidence type="ECO:0000256" key="2">
    <source>
        <dbReference type="ARBA" id="ARBA00008017"/>
    </source>
</evidence>
<organism evidence="13 14">
    <name type="scientific">Saponaria officinalis</name>
    <name type="common">Common soapwort</name>
    <name type="synonym">Lychnis saponaria</name>
    <dbReference type="NCBI Taxonomy" id="3572"/>
    <lineage>
        <taxon>Eukaryota</taxon>
        <taxon>Viridiplantae</taxon>
        <taxon>Streptophyta</taxon>
        <taxon>Embryophyta</taxon>
        <taxon>Tracheophyta</taxon>
        <taxon>Spermatophyta</taxon>
        <taxon>Magnoliopsida</taxon>
        <taxon>eudicotyledons</taxon>
        <taxon>Gunneridae</taxon>
        <taxon>Pentapetalae</taxon>
        <taxon>Caryophyllales</taxon>
        <taxon>Caryophyllaceae</taxon>
        <taxon>Caryophylleae</taxon>
        <taxon>Saponaria</taxon>
    </lineage>
</organism>
<dbReference type="AlphaFoldDB" id="A0AAW1I4U3"/>
<evidence type="ECO:0000256" key="10">
    <source>
        <dbReference type="SAM" id="MobiDB-lite"/>
    </source>
</evidence>
<feature type="domain" description="Mechanosensitive ion channel MscS" evidence="12">
    <location>
        <begin position="540"/>
        <end position="596"/>
    </location>
</feature>
<dbReference type="PANTHER" id="PTHR31618:SF20">
    <property type="entry name" value="MECHANOSENSITIVE ION CHANNEL PROTEIN 10"/>
    <property type="match status" value="1"/>
</dbReference>
<feature type="transmembrane region" description="Helical" evidence="11">
    <location>
        <begin position="489"/>
        <end position="509"/>
    </location>
</feature>
<dbReference type="GO" id="GO:0008381">
    <property type="term" value="F:mechanosensitive monoatomic ion channel activity"/>
    <property type="evidence" value="ECO:0007669"/>
    <property type="project" value="TreeGrafter"/>
</dbReference>
<feature type="transmembrane region" description="Helical" evidence="11">
    <location>
        <begin position="521"/>
        <end position="544"/>
    </location>
</feature>
<protein>
    <recommendedName>
        <fullName evidence="9">Mechanosensitive ion channel protein</fullName>
    </recommendedName>
</protein>
<dbReference type="FunFam" id="2.30.30.60:FF:000003">
    <property type="entry name" value="Predicted mechanosensitive ion channel"/>
    <property type="match status" value="1"/>
</dbReference>
<evidence type="ECO:0000256" key="5">
    <source>
        <dbReference type="ARBA" id="ARBA00022989"/>
    </source>
</evidence>
<dbReference type="GO" id="GO:0006820">
    <property type="term" value="P:monoatomic anion transport"/>
    <property type="evidence" value="ECO:0007669"/>
    <property type="project" value="TreeGrafter"/>
</dbReference>
<dbReference type="EMBL" id="JBDFQZ010000010">
    <property type="protein sequence ID" value="KAK9683908.1"/>
    <property type="molecule type" value="Genomic_DNA"/>
</dbReference>
<evidence type="ECO:0000259" key="12">
    <source>
        <dbReference type="Pfam" id="PF00924"/>
    </source>
</evidence>
<dbReference type="Pfam" id="PF00924">
    <property type="entry name" value="MS_channel_2nd"/>
    <property type="match status" value="1"/>
</dbReference>
<feature type="transmembrane region" description="Helical" evidence="11">
    <location>
        <begin position="142"/>
        <end position="160"/>
    </location>
</feature>
<evidence type="ECO:0000256" key="3">
    <source>
        <dbReference type="ARBA" id="ARBA00022448"/>
    </source>
</evidence>
<gene>
    <name evidence="13" type="ORF">RND81_10G174100</name>
</gene>
<keyword evidence="8" id="KW-0407">Ion channel</keyword>
<accession>A0AAW1I4U3</accession>
<comment type="caution">
    <text evidence="13">The sequence shown here is derived from an EMBL/GenBank/DDBJ whole genome shotgun (WGS) entry which is preliminary data.</text>
</comment>
<sequence length="710" mass="81896">MAANKNPRQNEEVSIPINTGLQTNEIDTKPENFSPEISKFSPSPNKPPKYPSPESSPLIRRRTFKSKTRFGEPSVQIDSKTLENLGVLEHSSSFSQKTPRNVGVSSMETGKKVKISPDEKEIYQRVTSQLTARNRKRMTVKFLFEFCVFLLILGCLVFSLSVKKFKGELFLGVEAWKWFVLMMVTFSGMLVTQWFVHIIVFLIEWKFLLKKNVVYFTHGLQNNVVVFVWIGVVLGTWCLLLKPDVRKAHKAKSVLDFITWTLITLLIGSFLWLVKTTLMKILASSFHLNRFFERIQEAVFHHYVLQTLSGRPAVELSRKISKQESLGGHVSFTEHGGTQKEKKVVDWTKLHQMKQEKVPSWTMKLLVDVVSNSGLSTMSGMLNEDVVEGGVELDDNEISSEEAAIATAVKIFLNVIGDKNEHYIERDHLHRFMIWEEVDLVYQYFEANEKGHIDLKAFCSWVVKVYKDRQALQHALNDNKTAVDELNRILIGILIVIMIILWLLLTEIANSKMLLFFSSQLVVAAFIFGNTCKTIFEAIIFVFVMHPFDVSDRCLIDGTMMIVEEMNILSTVFLKTDNEKVYYPNSVLSTKPISNFYRSPDQGDAFEFAIDYRTPLPKIAQLKERIKLYLDQNPFIWHPSHNLVVKEIENINKIKMALFFNHTMNFQDYPEKSRRRTELVLEMKSIFDSLEITYHLLPQEVLLNNMPSYG</sequence>
<evidence type="ECO:0000256" key="8">
    <source>
        <dbReference type="ARBA" id="ARBA00023303"/>
    </source>
</evidence>